<evidence type="ECO:0000256" key="14">
    <source>
        <dbReference type="SAM" id="Phobius"/>
    </source>
</evidence>
<feature type="compositionally biased region" description="Acidic residues" evidence="13">
    <location>
        <begin position="647"/>
        <end position="666"/>
    </location>
</feature>
<protein>
    <recommendedName>
        <fullName evidence="15">Cyclic nucleotide-binding domain-containing protein</fullName>
    </recommendedName>
</protein>
<proteinExistence type="inferred from homology"/>
<gene>
    <name evidence="16" type="ORF">Ahy_A04g019081</name>
</gene>
<feature type="transmembrane region" description="Helical" evidence="14">
    <location>
        <begin position="247"/>
        <end position="268"/>
    </location>
</feature>
<dbReference type="AlphaFoldDB" id="A0A445DF90"/>
<name>A0A445DF90_ARAHY</name>
<dbReference type="Gene3D" id="2.60.120.10">
    <property type="entry name" value="Jelly Rolls"/>
    <property type="match status" value="1"/>
</dbReference>
<keyword evidence="5 14" id="KW-1133">Transmembrane helix</keyword>
<evidence type="ECO:0000256" key="4">
    <source>
        <dbReference type="ARBA" id="ARBA00022692"/>
    </source>
</evidence>
<keyword evidence="3" id="KW-0813">Transport</keyword>
<dbReference type="EMBL" id="SDMP01000004">
    <property type="protein sequence ID" value="RYR61849.1"/>
    <property type="molecule type" value="Genomic_DNA"/>
</dbReference>
<feature type="transmembrane region" description="Helical" evidence="14">
    <location>
        <begin position="175"/>
        <end position="195"/>
    </location>
</feature>
<evidence type="ECO:0000313" key="17">
    <source>
        <dbReference type="Proteomes" id="UP000289738"/>
    </source>
</evidence>
<dbReference type="Gene3D" id="1.10.287.630">
    <property type="entry name" value="Helix hairpin bin"/>
    <property type="match status" value="1"/>
</dbReference>
<comment type="similarity">
    <text evidence="2">Belongs to the cyclic nucleotide-gated cation channel (TC 1.A.1.5) family.</text>
</comment>
<dbReference type="SMART" id="SM00100">
    <property type="entry name" value="cNMP"/>
    <property type="match status" value="1"/>
</dbReference>
<keyword evidence="17" id="KW-1185">Reference proteome</keyword>
<dbReference type="Gene3D" id="1.10.287.70">
    <property type="match status" value="1"/>
</dbReference>
<feature type="region of interest" description="Disordered" evidence="13">
    <location>
        <begin position="645"/>
        <end position="687"/>
    </location>
</feature>
<keyword evidence="8" id="KW-0539">Nucleus</keyword>
<dbReference type="SUPFAM" id="SSF81324">
    <property type="entry name" value="Voltage-gated potassium channels"/>
    <property type="match status" value="1"/>
</dbReference>
<feature type="transmembrane region" description="Helical" evidence="14">
    <location>
        <begin position="86"/>
        <end position="108"/>
    </location>
</feature>
<dbReference type="Proteomes" id="UP000289738">
    <property type="component" value="Chromosome A04"/>
</dbReference>
<feature type="region of interest" description="Disordered" evidence="13">
    <location>
        <begin position="711"/>
        <end position="748"/>
    </location>
</feature>
<evidence type="ECO:0000256" key="12">
    <source>
        <dbReference type="ARBA" id="ARBA00064416"/>
    </source>
</evidence>
<keyword evidence="9" id="KW-1071">Ligand-gated ion channel</keyword>
<feature type="region of interest" description="Disordered" evidence="13">
    <location>
        <begin position="9"/>
        <end position="29"/>
    </location>
</feature>
<dbReference type="STRING" id="3818.A0A445DF90"/>
<dbReference type="GO" id="GO:0005216">
    <property type="term" value="F:monoatomic ion channel activity"/>
    <property type="evidence" value="ECO:0007669"/>
    <property type="project" value="InterPro"/>
</dbReference>
<keyword evidence="6" id="KW-0406">Ion transport</keyword>
<feature type="compositionally biased region" description="Basic and acidic residues" evidence="13">
    <location>
        <begin position="732"/>
        <end position="741"/>
    </location>
</feature>
<evidence type="ECO:0000256" key="3">
    <source>
        <dbReference type="ARBA" id="ARBA00022448"/>
    </source>
</evidence>
<evidence type="ECO:0000256" key="6">
    <source>
        <dbReference type="ARBA" id="ARBA00023065"/>
    </source>
</evidence>
<dbReference type="GO" id="GO:0031965">
    <property type="term" value="C:nuclear membrane"/>
    <property type="evidence" value="ECO:0007669"/>
    <property type="project" value="UniProtKB-SubCell"/>
</dbReference>
<evidence type="ECO:0000256" key="7">
    <source>
        <dbReference type="ARBA" id="ARBA00023136"/>
    </source>
</evidence>
<feature type="transmembrane region" description="Helical" evidence="14">
    <location>
        <begin position="120"/>
        <end position="137"/>
    </location>
</feature>
<evidence type="ECO:0000256" key="2">
    <source>
        <dbReference type="ARBA" id="ARBA00010486"/>
    </source>
</evidence>
<dbReference type="InterPro" id="IPR014710">
    <property type="entry name" value="RmlC-like_jellyroll"/>
</dbReference>
<dbReference type="GO" id="GO:0044325">
    <property type="term" value="F:transmembrane transporter binding"/>
    <property type="evidence" value="ECO:0007669"/>
    <property type="project" value="UniProtKB-ARBA"/>
</dbReference>
<evidence type="ECO:0000256" key="5">
    <source>
        <dbReference type="ARBA" id="ARBA00022989"/>
    </source>
</evidence>
<keyword evidence="10" id="KW-0407">Ion channel</keyword>
<evidence type="ECO:0000256" key="1">
    <source>
        <dbReference type="ARBA" id="ARBA00004232"/>
    </source>
</evidence>
<dbReference type="FunFam" id="2.60.120.10:FF:000024">
    <property type="entry name" value="Cyclic nucleotide-gated ion channel 1"/>
    <property type="match status" value="1"/>
</dbReference>
<dbReference type="InterPro" id="IPR005821">
    <property type="entry name" value="Ion_trans_dom"/>
</dbReference>
<feature type="compositionally biased region" description="Low complexity" evidence="13">
    <location>
        <begin position="673"/>
        <end position="687"/>
    </location>
</feature>
<dbReference type="Pfam" id="PF00027">
    <property type="entry name" value="cNMP_binding"/>
    <property type="match status" value="1"/>
</dbReference>
<dbReference type="PANTHER" id="PTHR45651:SF52">
    <property type="entry name" value="CYCLIC NUCLEOTIDE-GATED ION CHANNEL 5-RELATED"/>
    <property type="match status" value="1"/>
</dbReference>
<dbReference type="InterPro" id="IPR018490">
    <property type="entry name" value="cNMP-bd_dom_sf"/>
</dbReference>
<organism evidence="16 17">
    <name type="scientific">Arachis hypogaea</name>
    <name type="common">Peanut</name>
    <dbReference type="NCBI Taxonomy" id="3818"/>
    <lineage>
        <taxon>Eukaryota</taxon>
        <taxon>Viridiplantae</taxon>
        <taxon>Streptophyta</taxon>
        <taxon>Embryophyta</taxon>
        <taxon>Tracheophyta</taxon>
        <taxon>Spermatophyta</taxon>
        <taxon>Magnoliopsida</taxon>
        <taxon>eudicotyledons</taxon>
        <taxon>Gunneridae</taxon>
        <taxon>Pentapetalae</taxon>
        <taxon>rosids</taxon>
        <taxon>fabids</taxon>
        <taxon>Fabales</taxon>
        <taxon>Fabaceae</taxon>
        <taxon>Papilionoideae</taxon>
        <taxon>50 kb inversion clade</taxon>
        <taxon>dalbergioids sensu lato</taxon>
        <taxon>Dalbergieae</taxon>
        <taxon>Pterocarpus clade</taxon>
        <taxon>Arachis</taxon>
    </lineage>
</organism>
<comment type="subunit">
    <text evidence="12">Interacts (via N-terminus) with DMI1 (via c-terminus). The Nod factor has no effect on this interaction, implying that the complex is maintained after activation.</text>
</comment>
<comment type="caution">
    <text evidence="16">The sequence shown here is derived from an EMBL/GenBank/DDBJ whole genome shotgun (WGS) entry which is preliminary data.</text>
</comment>
<evidence type="ECO:0000313" key="16">
    <source>
        <dbReference type="EMBL" id="RYR61849.1"/>
    </source>
</evidence>
<evidence type="ECO:0000256" key="11">
    <source>
        <dbReference type="ARBA" id="ARBA00056117"/>
    </source>
</evidence>
<comment type="subcellular location">
    <subcellularLocation>
        <location evidence="1">Nucleus membrane</location>
        <topology evidence="1">Multi-pass membrane protein</topology>
    </subcellularLocation>
</comment>
<accession>A0A445DF90</accession>
<dbReference type="Pfam" id="PF00520">
    <property type="entry name" value="Ion_trans"/>
    <property type="match status" value="1"/>
</dbReference>
<evidence type="ECO:0000259" key="15">
    <source>
        <dbReference type="PROSITE" id="PS50042"/>
    </source>
</evidence>
<evidence type="ECO:0000256" key="8">
    <source>
        <dbReference type="ARBA" id="ARBA00023242"/>
    </source>
</evidence>
<dbReference type="Gramene" id="arahy.Tifrunner.gnm2.ann2.Ah04g274000.1">
    <property type="protein sequence ID" value="arahy.Tifrunner.gnm2.ann2.Ah04g274000.1-CDS"/>
    <property type="gene ID" value="arahy.Tifrunner.gnm2.ann2.Ah04g274000"/>
</dbReference>
<feature type="transmembrane region" description="Helical" evidence="14">
    <location>
        <begin position="378"/>
        <end position="397"/>
    </location>
</feature>
<dbReference type="CDD" id="cd00038">
    <property type="entry name" value="CAP_ED"/>
    <property type="match status" value="1"/>
</dbReference>
<keyword evidence="4 14" id="KW-0812">Transmembrane</keyword>
<comment type="function">
    <text evidence="11">Cyclic nucleotide-gated channel involved in the establishment of both rhizobial and mycorrhizal associations. Required for full activation of nuclear-localized Ca(2+) oscillations by Nod and Myc factors. Simultaneous activation of the K(+)-permeable channel DMI1 and the Ca(2+) channel CNGC15 can give rise to sustained Ca(2+) oscillations. May function during fertilization in both female and male gametophytic Ca(2+) signaling.</text>
</comment>
<evidence type="ECO:0000256" key="9">
    <source>
        <dbReference type="ARBA" id="ARBA00023286"/>
    </source>
</evidence>
<dbReference type="FunFam" id="1.10.287.630:FF:000003">
    <property type="entry name" value="Cyclic nucleotide-gated ion channel 1"/>
    <property type="match status" value="1"/>
</dbReference>
<dbReference type="SUPFAM" id="SSF51206">
    <property type="entry name" value="cAMP-binding domain-like"/>
    <property type="match status" value="1"/>
</dbReference>
<evidence type="ECO:0000256" key="13">
    <source>
        <dbReference type="SAM" id="MobiDB-lite"/>
    </source>
</evidence>
<evidence type="ECO:0000256" key="10">
    <source>
        <dbReference type="ARBA" id="ARBA00023303"/>
    </source>
</evidence>
<feature type="domain" description="Cyclic nucleotide-binding" evidence="15">
    <location>
        <begin position="482"/>
        <end position="579"/>
    </location>
</feature>
<sequence>MRKLRFNLKGLGPLPPTGGSGGIRRTDNASKSFGVGMRRGSNGLRVLGRSLKSGVTWASVFPEDLKVSERKIFDPQDKTLLQWNKFFQVLCIISVSFDPLFFYLPYFNHKSFCLAIDSSLASYAVTLRTIFDAIYILRISFQFRTAFIAPSSRVFGRGELVIDPAEIAKRYLQRYFIVDFLSVLPLPQIVVWRYLHDPARTKVLATKTQLLNIVILQYFPRFLRFLPLASEISKTAGVFSENTLVGAAYYLTWYMLGSHITGSVWYLLAVERNDTCWRNACMEEERCFTHFLYCGGSNKRATGYEEWRKISPKILKDKCSADDDDAPFDYGIFNQAITSNIVASINFFPKLCYCLWWGVQNISTLGQGLQASTYVGEILFCILLAVLGLVLFAVLIGKMQNFLQSMSVRLEEMRIRRRDSEQWMHHRLLPAELREKVRRYEKCKWFNTRGVDEESLVQKLPKDLRRDIKRYLCLNLVRRVPLFANMDERLLDAICERLKPCLHTKGTCIIREGDPVNEMLFIVRGQLESVTTDGGRSGFFNRGFLKEGDFCGEELLTWALDPKSSSNLPSSTRTVKAMDEMEAFALEAEELKFVASQFRRLHSRQVQHTFRFYSQQWRTWAAIFIQAAWRRHQRRKIASMHHINKLDDDDDDDQSHHDDDDDDDDDTKALIPSSSFSSSTANTTTTTAAATATSTMLIGLDSAMYASRFATNLRGQRPRSSSSEGIGLPPQKPREPDFSHLDDDDDPR</sequence>
<dbReference type="PROSITE" id="PS50042">
    <property type="entry name" value="CNMP_BINDING_3"/>
    <property type="match status" value="1"/>
</dbReference>
<feature type="compositionally biased region" description="Polar residues" evidence="13">
    <location>
        <begin position="711"/>
        <end position="724"/>
    </location>
</feature>
<dbReference type="PANTHER" id="PTHR45651">
    <property type="entry name" value="CYCLIC NUCLEOTIDE-GATED ION CHANNEL 15-RELATED-RELATED"/>
    <property type="match status" value="1"/>
</dbReference>
<dbReference type="InterPro" id="IPR000595">
    <property type="entry name" value="cNMP-bd_dom"/>
</dbReference>
<reference evidence="16 17" key="1">
    <citation type="submission" date="2019-01" db="EMBL/GenBank/DDBJ databases">
        <title>Sequencing of cultivated peanut Arachis hypogaea provides insights into genome evolution and oil improvement.</title>
        <authorList>
            <person name="Chen X."/>
        </authorList>
    </citation>
    <scope>NUCLEOTIDE SEQUENCE [LARGE SCALE GENOMIC DNA]</scope>
    <source>
        <strain evidence="17">cv. Fuhuasheng</strain>
        <tissue evidence="16">Leaves</tissue>
    </source>
</reference>
<keyword evidence="7 14" id="KW-0472">Membrane</keyword>